<dbReference type="Gene3D" id="2.10.10.20">
    <property type="entry name" value="Carbohydrate-binding module superfamily 5/12"/>
    <property type="match status" value="2"/>
</dbReference>
<evidence type="ECO:0000313" key="4">
    <source>
        <dbReference type="Proteomes" id="UP000023541"/>
    </source>
</evidence>
<evidence type="ECO:0000313" key="3">
    <source>
        <dbReference type="EMBL" id="EZH75439.1"/>
    </source>
</evidence>
<keyword evidence="1" id="KW-0732">Signal</keyword>
<feature type="domain" description="Peptidase M12B" evidence="2">
    <location>
        <begin position="220"/>
        <end position="456"/>
    </location>
</feature>
<dbReference type="eggNOG" id="COG3292">
    <property type="taxonomic scope" value="Bacteria"/>
</dbReference>
<evidence type="ECO:0000259" key="2">
    <source>
        <dbReference type="PROSITE" id="PS50215"/>
    </source>
</evidence>
<dbReference type="InterPro" id="IPR026444">
    <property type="entry name" value="Secre_tail"/>
</dbReference>
<dbReference type="Pfam" id="PF13688">
    <property type="entry name" value="Reprolysin_5"/>
    <property type="match status" value="1"/>
</dbReference>
<protein>
    <recommendedName>
        <fullName evidence="2">Peptidase M12B domain-containing protein</fullName>
    </recommendedName>
</protein>
<dbReference type="STRING" id="1317122.ATO12_01280"/>
<dbReference type="InterPro" id="IPR024079">
    <property type="entry name" value="MetalloPept_cat_dom_sf"/>
</dbReference>
<dbReference type="EMBL" id="AQRA01000001">
    <property type="protein sequence ID" value="EZH75439.1"/>
    <property type="molecule type" value="Genomic_DNA"/>
</dbReference>
<name>A0A023BZP8_9FLAO</name>
<dbReference type="InterPro" id="IPR001590">
    <property type="entry name" value="Peptidase_M12B"/>
</dbReference>
<dbReference type="GO" id="GO:0006508">
    <property type="term" value="P:proteolysis"/>
    <property type="evidence" value="ECO:0007669"/>
    <property type="project" value="InterPro"/>
</dbReference>
<accession>A0A023BZP8</accession>
<dbReference type="AlphaFoldDB" id="A0A023BZP8"/>
<dbReference type="Pfam" id="PF18962">
    <property type="entry name" value="Por_Secre_tail"/>
    <property type="match status" value="1"/>
</dbReference>
<dbReference type="GO" id="GO:0005576">
    <property type="term" value="C:extracellular region"/>
    <property type="evidence" value="ECO:0007669"/>
    <property type="project" value="InterPro"/>
</dbReference>
<dbReference type="Proteomes" id="UP000023541">
    <property type="component" value="Unassembled WGS sequence"/>
</dbReference>
<dbReference type="PROSITE" id="PS50215">
    <property type="entry name" value="ADAM_MEPRO"/>
    <property type="match status" value="1"/>
</dbReference>
<proteinExistence type="predicted"/>
<dbReference type="Gene3D" id="3.40.390.10">
    <property type="entry name" value="Collagenase (Catalytic Domain)"/>
    <property type="match status" value="1"/>
</dbReference>
<dbReference type="GO" id="GO:0004222">
    <property type="term" value="F:metalloendopeptidase activity"/>
    <property type="evidence" value="ECO:0007669"/>
    <property type="project" value="InterPro"/>
</dbReference>
<dbReference type="GO" id="GO:0005975">
    <property type="term" value="P:carbohydrate metabolic process"/>
    <property type="evidence" value="ECO:0007669"/>
    <property type="project" value="InterPro"/>
</dbReference>
<keyword evidence="4" id="KW-1185">Reference proteome</keyword>
<sequence length="699" mass="75555">MKNIFKIAITFFMVINFMQAQQPQHTPSELVKQQKSLGSDFQDVKLFSLMTAKQKSSVQLPKEVKDYTLFSLDAKKMAFMKSNTPKTMNLEIPGQKSSIILELVKVDIATDDFKIVEMPSGNVVKPSSTVSHYRGVVRGKTNSIAAVSLLDGEVSGVISIGGDDGNLVMGRLENSSKHIMYKDSNLLHLQDFTCNAEANYEGYTKEELSDNPSTSKAAEKCVKVYFDIGNDVVRDKGGSQQASDYLQSIFNQVAILYSNDNVTVKISQINAWTSQNPFSGLSDYSSYRRQNGLNGADLGHFVTYDFSGGVAYLSGVCQSNYRFAVSGINKTFNNVPTYSFSVMVIAHEMGHNLGSNHTQACVWNGNNTAIDGCYNVEGSCSRPAIPSDGGTIMSYCHLTSAGINFTKGFGPQPGNVIRNTVSSASCLQTCGTTGCNTGDSATVTFNNNTDCTLEYFTNNSSQFSINSGQTRQVSTTRGASWEAKNSSNATVDSFTVQCGQDSYASSGNCTDGGITCEGVPPYSSGTVYSVGDRVTYQGSLYERTSTGWKNLGPCPTNPNDPCAGVSPWSSSETYAVGDRVTYQGSLYERTSTGWRNLGRCGSATQASLQRDGISGELSIKAYPNPADEILTIEVSNVLNTSSTLSIKDINGRILKVVDLDTPPGGKDRHTIDISTFSPGMYFVQVTDSKKTVTKKISIK</sequence>
<dbReference type="NCBIfam" id="TIGR04183">
    <property type="entry name" value="Por_Secre_tail"/>
    <property type="match status" value="1"/>
</dbReference>
<dbReference type="eggNOG" id="COG3227">
    <property type="taxonomic scope" value="Bacteria"/>
</dbReference>
<organism evidence="3 4">
    <name type="scientific">Aquimarina atlantica</name>
    <dbReference type="NCBI Taxonomy" id="1317122"/>
    <lineage>
        <taxon>Bacteria</taxon>
        <taxon>Pseudomonadati</taxon>
        <taxon>Bacteroidota</taxon>
        <taxon>Flavobacteriia</taxon>
        <taxon>Flavobacteriales</taxon>
        <taxon>Flavobacteriaceae</taxon>
        <taxon>Aquimarina</taxon>
    </lineage>
</organism>
<dbReference type="Pfam" id="PF02839">
    <property type="entry name" value="CBM_5_12"/>
    <property type="match status" value="2"/>
</dbReference>
<dbReference type="SMART" id="SM00495">
    <property type="entry name" value="ChtBD3"/>
    <property type="match status" value="2"/>
</dbReference>
<dbReference type="GO" id="GO:0030246">
    <property type="term" value="F:carbohydrate binding"/>
    <property type="evidence" value="ECO:0007669"/>
    <property type="project" value="InterPro"/>
</dbReference>
<reference evidence="3 4" key="1">
    <citation type="submission" date="2014-04" db="EMBL/GenBank/DDBJ databases">
        <title>Aquimarina sp. 22II-S11-z7 Genome Sequencing.</title>
        <authorList>
            <person name="Lai Q."/>
        </authorList>
    </citation>
    <scope>NUCLEOTIDE SEQUENCE [LARGE SCALE GENOMIC DNA]</scope>
    <source>
        <strain evidence="3 4">22II-S11-z7</strain>
    </source>
</reference>
<dbReference type="GO" id="GO:0004553">
    <property type="term" value="F:hydrolase activity, hydrolyzing O-glycosyl compounds"/>
    <property type="evidence" value="ECO:0007669"/>
    <property type="project" value="InterPro"/>
</dbReference>
<dbReference type="SUPFAM" id="SSF55486">
    <property type="entry name" value="Metalloproteases ('zincins'), catalytic domain"/>
    <property type="match status" value="1"/>
</dbReference>
<dbReference type="InterPro" id="IPR003610">
    <property type="entry name" value="CBM5/12"/>
</dbReference>
<evidence type="ECO:0000256" key="1">
    <source>
        <dbReference type="ARBA" id="ARBA00022729"/>
    </source>
</evidence>
<dbReference type="RefSeq" id="WP_034237936.1">
    <property type="nucleotide sequence ID" value="NZ_AQRA01000001.1"/>
</dbReference>
<dbReference type="CDD" id="cd12214">
    <property type="entry name" value="ChiA1_BD"/>
    <property type="match status" value="1"/>
</dbReference>
<dbReference type="OrthoDB" id="1182309at2"/>
<gene>
    <name evidence="3" type="ORF">ATO12_01280</name>
</gene>
<comment type="caution">
    <text evidence="3">The sequence shown here is derived from an EMBL/GenBank/DDBJ whole genome shotgun (WGS) entry which is preliminary data.</text>
</comment>